<evidence type="ECO:0000313" key="2">
    <source>
        <dbReference type="EMBL" id="KIJ07735.1"/>
    </source>
</evidence>
<evidence type="ECO:0000313" key="3">
    <source>
        <dbReference type="Proteomes" id="UP000053647"/>
    </source>
</evidence>
<sequence>MPVELQRCKPRPKPAPYNRKQRAAVQHNAPATSAKPLKSNKHENLTLHDWLTVFAFIDSCPNMPQGRVVEHFKTLQEGALEFTQSTLSRKLRLEGPCRIRAACPITSKRTI</sequence>
<reference evidence="2 3" key="1">
    <citation type="submission" date="2014-06" db="EMBL/GenBank/DDBJ databases">
        <authorList>
            <consortium name="DOE Joint Genome Institute"/>
            <person name="Kuo A."/>
            <person name="Kohler A."/>
            <person name="Nagy L.G."/>
            <person name="Floudas D."/>
            <person name="Copeland A."/>
            <person name="Barry K.W."/>
            <person name="Cichocki N."/>
            <person name="Veneault-Fourrey C."/>
            <person name="LaButti K."/>
            <person name="Lindquist E.A."/>
            <person name="Lipzen A."/>
            <person name="Lundell T."/>
            <person name="Morin E."/>
            <person name="Murat C."/>
            <person name="Sun H."/>
            <person name="Tunlid A."/>
            <person name="Henrissat B."/>
            <person name="Grigoriev I.V."/>
            <person name="Hibbett D.S."/>
            <person name="Martin F."/>
            <person name="Nordberg H.P."/>
            <person name="Cantor M.N."/>
            <person name="Hua S.X."/>
        </authorList>
    </citation>
    <scope>NUCLEOTIDE SEQUENCE [LARGE SCALE GENOMIC DNA]</scope>
    <source>
        <strain evidence="2 3">ATCC 200175</strain>
    </source>
</reference>
<dbReference type="OrthoDB" id="162969at2759"/>
<feature type="region of interest" description="Disordered" evidence="1">
    <location>
        <begin position="1"/>
        <end position="40"/>
    </location>
</feature>
<organism evidence="2 3">
    <name type="scientific">Paxillus involutus ATCC 200175</name>
    <dbReference type="NCBI Taxonomy" id="664439"/>
    <lineage>
        <taxon>Eukaryota</taxon>
        <taxon>Fungi</taxon>
        <taxon>Dikarya</taxon>
        <taxon>Basidiomycota</taxon>
        <taxon>Agaricomycotina</taxon>
        <taxon>Agaricomycetes</taxon>
        <taxon>Agaricomycetidae</taxon>
        <taxon>Boletales</taxon>
        <taxon>Paxilineae</taxon>
        <taxon>Paxillaceae</taxon>
        <taxon>Paxillus</taxon>
    </lineage>
</organism>
<dbReference type="Proteomes" id="UP000053647">
    <property type="component" value="Unassembled WGS sequence"/>
</dbReference>
<keyword evidence="3" id="KW-1185">Reference proteome</keyword>
<evidence type="ECO:0000256" key="1">
    <source>
        <dbReference type="SAM" id="MobiDB-lite"/>
    </source>
</evidence>
<proteinExistence type="predicted"/>
<name>A0A0C9SXK2_PAXIN</name>
<dbReference type="HOGENOM" id="CLU_018294_8_1_1"/>
<accession>A0A0C9SXK2</accession>
<gene>
    <name evidence="2" type="ORF">PAXINDRAFT_89921</name>
</gene>
<protein>
    <submittedName>
        <fullName evidence="2">Uncharacterized protein</fullName>
    </submittedName>
</protein>
<reference evidence="3" key="2">
    <citation type="submission" date="2015-01" db="EMBL/GenBank/DDBJ databases">
        <title>Evolutionary Origins and Diversification of the Mycorrhizal Mutualists.</title>
        <authorList>
            <consortium name="DOE Joint Genome Institute"/>
            <consortium name="Mycorrhizal Genomics Consortium"/>
            <person name="Kohler A."/>
            <person name="Kuo A."/>
            <person name="Nagy L.G."/>
            <person name="Floudas D."/>
            <person name="Copeland A."/>
            <person name="Barry K.W."/>
            <person name="Cichocki N."/>
            <person name="Veneault-Fourrey C."/>
            <person name="LaButti K."/>
            <person name="Lindquist E.A."/>
            <person name="Lipzen A."/>
            <person name="Lundell T."/>
            <person name="Morin E."/>
            <person name="Murat C."/>
            <person name="Riley R."/>
            <person name="Ohm R."/>
            <person name="Sun H."/>
            <person name="Tunlid A."/>
            <person name="Henrissat B."/>
            <person name="Grigoriev I.V."/>
            <person name="Hibbett D.S."/>
            <person name="Martin F."/>
        </authorList>
    </citation>
    <scope>NUCLEOTIDE SEQUENCE [LARGE SCALE GENOMIC DNA]</scope>
    <source>
        <strain evidence="3">ATCC 200175</strain>
    </source>
</reference>
<dbReference type="AlphaFoldDB" id="A0A0C9SXK2"/>
<dbReference type="EMBL" id="KN819799">
    <property type="protein sequence ID" value="KIJ07735.1"/>
    <property type="molecule type" value="Genomic_DNA"/>
</dbReference>